<dbReference type="Proteomes" id="UP000199532">
    <property type="component" value="Unassembled WGS sequence"/>
</dbReference>
<evidence type="ECO:0000259" key="3">
    <source>
        <dbReference type="Pfam" id="PF01408"/>
    </source>
</evidence>
<dbReference type="GO" id="GO:0016491">
    <property type="term" value="F:oxidoreductase activity"/>
    <property type="evidence" value="ECO:0007669"/>
    <property type="project" value="UniProtKB-KW"/>
</dbReference>
<dbReference type="InterPro" id="IPR036291">
    <property type="entry name" value="NAD(P)-bd_dom_sf"/>
</dbReference>
<keyword evidence="2" id="KW-0560">Oxidoreductase</keyword>
<proteinExistence type="inferred from homology"/>
<dbReference type="SUPFAM" id="SSF51735">
    <property type="entry name" value="NAD(P)-binding Rossmann-fold domains"/>
    <property type="match status" value="1"/>
</dbReference>
<dbReference type="STRING" id="408657.SAMN04487995_4087"/>
<dbReference type="SUPFAM" id="SSF55347">
    <property type="entry name" value="Glyceraldehyde-3-phosphate dehydrogenase-like, C-terminal domain"/>
    <property type="match status" value="1"/>
</dbReference>
<dbReference type="InterPro" id="IPR051317">
    <property type="entry name" value="Gfo/Idh/MocA_oxidoreduct"/>
</dbReference>
<dbReference type="EMBL" id="FNXY01000006">
    <property type="protein sequence ID" value="SEJ30393.1"/>
    <property type="molecule type" value="Genomic_DNA"/>
</dbReference>
<evidence type="ECO:0000313" key="5">
    <source>
        <dbReference type="EMBL" id="SEJ30393.1"/>
    </source>
</evidence>
<dbReference type="Pfam" id="PF22725">
    <property type="entry name" value="GFO_IDH_MocA_C3"/>
    <property type="match status" value="1"/>
</dbReference>
<dbReference type="InterPro" id="IPR055170">
    <property type="entry name" value="GFO_IDH_MocA-like_dom"/>
</dbReference>
<keyword evidence="6" id="KW-1185">Reference proteome</keyword>
<dbReference type="GO" id="GO:0000166">
    <property type="term" value="F:nucleotide binding"/>
    <property type="evidence" value="ECO:0007669"/>
    <property type="project" value="InterPro"/>
</dbReference>
<sequence length="345" mass="38745">MPDVKAYHSGKPEMQNQILIIGAGGIVKDAHLPAYKKAGFPVFGIVDIVKEKASILAEKYHIPNVFSNIEDAVKNAPKDVVYDLALNPDQHLNVVKLLPDYSKVLLQKPLGASSDEAKVLLNLCHSKNLLAAVNFQLRFAPFVLEARGLMDSGVIGEIYDMEIRLTTHTPWQFFPGLAGKDRLEIVYHSIHYIDLIRSFLGEPKAVLAKSFGHPLKPFSSTRSTILLDYGRNIRAVINTNHDHDFGSEHQESFIKWEGTKGAIKAKMGVLMDYPNGAADQLEYCFLDQDVKPEWKNIELKGNWFPDAFAGIMSQLMHFDKGKSEKLLTHVDDAFKTMKLVEKCFH</sequence>
<dbReference type="InterPro" id="IPR000683">
    <property type="entry name" value="Gfo/Idh/MocA-like_OxRdtase_N"/>
</dbReference>
<gene>
    <name evidence="5" type="ORF">SAMN04487995_4087</name>
</gene>
<accession>A0A1H6XMU3</accession>
<dbReference type="Pfam" id="PF01408">
    <property type="entry name" value="GFO_IDH_MocA"/>
    <property type="match status" value="1"/>
</dbReference>
<feature type="domain" description="GFO/IDH/MocA-like oxidoreductase" evidence="4">
    <location>
        <begin position="144"/>
        <end position="263"/>
    </location>
</feature>
<evidence type="ECO:0000259" key="4">
    <source>
        <dbReference type="Pfam" id="PF22725"/>
    </source>
</evidence>
<dbReference type="AlphaFoldDB" id="A0A1H6XMU3"/>
<dbReference type="PANTHER" id="PTHR43708:SF5">
    <property type="entry name" value="CONSERVED EXPRESSED OXIDOREDUCTASE (EUROFUNG)-RELATED"/>
    <property type="match status" value="1"/>
</dbReference>
<dbReference type="PANTHER" id="PTHR43708">
    <property type="entry name" value="CONSERVED EXPRESSED OXIDOREDUCTASE (EUROFUNG)"/>
    <property type="match status" value="1"/>
</dbReference>
<comment type="similarity">
    <text evidence="1">Belongs to the Gfo/Idh/MocA family.</text>
</comment>
<feature type="domain" description="Gfo/Idh/MocA-like oxidoreductase N-terminal" evidence="3">
    <location>
        <begin position="18"/>
        <end position="135"/>
    </location>
</feature>
<dbReference type="Gene3D" id="3.40.50.720">
    <property type="entry name" value="NAD(P)-binding Rossmann-like Domain"/>
    <property type="match status" value="1"/>
</dbReference>
<dbReference type="Gene3D" id="3.30.360.10">
    <property type="entry name" value="Dihydrodipicolinate Reductase, domain 2"/>
    <property type="match status" value="1"/>
</dbReference>
<name>A0A1H6XMU3_9BACT</name>
<evidence type="ECO:0000313" key="6">
    <source>
        <dbReference type="Proteomes" id="UP000199532"/>
    </source>
</evidence>
<organism evidence="5 6">
    <name type="scientific">Dyadobacter koreensis</name>
    <dbReference type="NCBI Taxonomy" id="408657"/>
    <lineage>
        <taxon>Bacteria</taxon>
        <taxon>Pseudomonadati</taxon>
        <taxon>Bacteroidota</taxon>
        <taxon>Cytophagia</taxon>
        <taxon>Cytophagales</taxon>
        <taxon>Spirosomataceae</taxon>
        <taxon>Dyadobacter</taxon>
    </lineage>
</organism>
<evidence type="ECO:0000256" key="2">
    <source>
        <dbReference type="ARBA" id="ARBA00023002"/>
    </source>
</evidence>
<reference evidence="5 6" key="1">
    <citation type="submission" date="2016-10" db="EMBL/GenBank/DDBJ databases">
        <authorList>
            <person name="de Groot N.N."/>
        </authorList>
    </citation>
    <scope>NUCLEOTIDE SEQUENCE [LARGE SCALE GENOMIC DNA]</scope>
    <source>
        <strain evidence="5 6">DSM 19938</strain>
    </source>
</reference>
<protein>
    <submittedName>
        <fullName evidence="5">Predicted dehydrogenase</fullName>
    </submittedName>
</protein>
<evidence type="ECO:0000256" key="1">
    <source>
        <dbReference type="ARBA" id="ARBA00010928"/>
    </source>
</evidence>
<dbReference type="OrthoDB" id="6183734at2"/>